<dbReference type="InterPro" id="IPR029052">
    <property type="entry name" value="Metallo-depent_PP-like"/>
</dbReference>
<keyword evidence="6" id="KW-1185">Reference proteome</keyword>
<evidence type="ECO:0000256" key="1">
    <source>
        <dbReference type="ARBA" id="ARBA00022729"/>
    </source>
</evidence>
<evidence type="ECO:0000259" key="4">
    <source>
        <dbReference type="Pfam" id="PF02872"/>
    </source>
</evidence>
<dbReference type="PANTHER" id="PTHR11575">
    <property type="entry name" value="5'-NUCLEOTIDASE-RELATED"/>
    <property type="match status" value="1"/>
</dbReference>
<dbReference type="GO" id="GO:0008253">
    <property type="term" value="F:5'-nucleotidase activity"/>
    <property type="evidence" value="ECO:0007669"/>
    <property type="project" value="TreeGrafter"/>
</dbReference>
<dbReference type="Pfam" id="PF02872">
    <property type="entry name" value="5_nucleotid_C"/>
    <property type="match status" value="1"/>
</dbReference>
<dbReference type="Gene3D" id="3.60.21.10">
    <property type="match status" value="1"/>
</dbReference>
<name>A0A919G7I8_9ACTN</name>
<evidence type="ECO:0000313" key="5">
    <source>
        <dbReference type="EMBL" id="GHH79547.1"/>
    </source>
</evidence>
<dbReference type="PANTHER" id="PTHR11575:SF24">
    <property type="entry name" value="5'-NUCLEOTIDASE"/>
    <property type="match status" value="1"/>
</dbReference>
<dbReference type="GO" id="GO:0030288">
    <property type="term" value="C:outer membrane-bounded periplasmic space"/>
    <property type="evidence" value="ECO:0007669"/>
    <property type="project" value="TreeGrafter"/>
</dbReference>
<dbReference type="InterPro" id="IPR036907">
    <property type="entry name" value="5'-Nucleotdase_C_sf"/>
</dbReference>
<dbReference type="Gene3D" id="3.90.780.10">
    <property type="entry name" value="5'-Nucleotidase, C-terminal domain"/>
    <property type="match status" value="1"/>
</dbReference>
<keyword evidence="1" id="KW-0732">Signal</keyword>
<feature type="domain" description="5'-Nucleotidase C-terminal" evidence="4">
    <location>
        <begin position="367"/>
        <end position="525"/>
    </location>
</feature>
<proteinExistence type="inferred from homology"/>
<keyword evidence="2" id="KW-0378">Hydrolase</keyword>
<evidence type="ECO:0000256" key="2">
    <source>
        <dbReference type="RuleBase" id="RU362119"/>
    </source>
</evidence>
<evidence type="ECO:0000259" key="3">
    <source>
        <dbReference type="Pfam" id="PF00149"/>
    </source>
</evidence>
<dbReference type="GO" id="GO:0000166">
    <property type="term" value="F:nucleotide binding"/>
    <property type="evidence" value="ECO:0007669"/>
    <property type="project" value="UniProtKB-KW"/>
</dbReference>
<protein>
    <submittedName>
        <fullName evidence="5">5'-nucleotidase</fullName>
    </submittedName>
</protein>
<sequence>MVPSAAQAADRHKLANLQLLAINDFHGNLEAPAGSSGTVKEIDPATGKEVATPAGGIEYLATALRQARIPADDSITVAAGDIVGASPLTSALFHDEPTIEAMDKLGLDVTAVGNHEFDEGAKELLRLQNGGCHPVDGCYEAGRKFKGANFNYLAANVTNEKTGKPLLAPYWVTKSQGVKIGFIGATLEGTPNIVTAEGVKGLKFGDEVETINKYAAELKKQGVNSIVALIHEGGFPASSVYNYDCGAAGQGISGPIVDIAKQLDPAIGAIVTGHTHNAYACTIPDPQGVPRSVTSAASFGRLYTEIDLQLDKTTGTIVRPSVKAENHVVRRTLEKAPDMTALIAHYSALAAPIAGRPLGYIAADVNGRGSSALEKPLGDVIADAQLAGLSPADKGGAQIAFMNPGGIRSDLVYKASGTEGDGVVTYGEAFTVQPFTNMMQVKTLTGAQVVQLLQQQVSGLNEAAPKILQSSKGLTYTLDMRKAGAARLVVDSVKLNGAPIDQAAAYRVAANEFLAGGGDGFPAFAAGTDKLVGASDLDLFAAYLGANSSAAAPLAVPAQDRITIIGPGTDID</sequence>
<keyword evidence="2" id="KW-0547">Nucleotide-binding</keyword>
<organism evidence="5 6">
    <name type="scientific">Kitasatospora indigofera</name>
    <dbReference type="NCBI Taxonomy" id="67307"/>
    <lineage>
        <taxon>Bacteria</taxon>
        <taxon>Bacillati</taxon>
        <taxon>Actinomycetota</taxon>
        <taxon>Actinomycetes</taxon>
        <taxon>Kitasatosporales</taxon>
        <taxon>Streptomycetaceae</taxon>
        <taxon>Kitasatospora</taxon>
    </lineage>
</organism>
<gene>
    <name evidence="5" type="ORF">GCM10018781_57790</name>
</gene>
<dbReference type="Proteomes" id="UP000617734">
    <property type="component" value="Unassembled WGS sequence"/>
</dbReference>
<dbReference type="GO" id="GO:0009166">
    <property type="term" value="P:nucleotide catabolic process"/>
    <property type="evidence" value="ECO:0007669"/>
    <property type="project" value="InterPro"/>
</dbReference>
<dbReference type="PRINTS" id="PR01607">
    <property type="entry name" value="APYRASEFAMLY"/>
</dbReference>
<dbReference type="InterPro" id="IPR006179">
    <property type="entry name" value="5_nucleotidase/apyrase"/>
</dbReference>
<dbReference type="AlphaFoldDB" id="A0A919G7I8"/>
<dbReference type="Pfam" id="PF00149">
    <property type="entry name" value="Metallophos"/>
    <property type="match status" value="1"/>
</dbReference>
<comment type="similarity">
    <text evidence="2">Belongs to the 5'-nucleotidase family.</text>
</comment>
<feature type="domain" description="Calcineurin-like phosphoesterase" evidence="3">
    <location>
        <begin position="19"/>
        <end position="277"/>
    </location>
</feature>
<dbReference type="SUPFAM" id="SSF56300">
    <property type="entry name" value="Metallo-dependent phosphatases"/>
    <property type="match status" value="1"/>
</dbReference>
<dbReference type="InterPro" id="IPR008334">
    <property type="entry name" value="5'-Nucleotdase_C"/>
</dbReference>
<dbReference type="PROSITE" id="PS00785">
    <property type="entry name" value="5_NUCLEOTIDASE_1"/>
    <property type="match status" value="1"/>
</dbReference>
<dbReference type="GO" id="GO:0046872">
    <property type="term" value="F:metal ion binding"/>
    <property type="evidence" value="ECO:0007669"/>
    <property type="project" value="InterPro"/>
</dbReference>
<dbReference type="InterPro" id="IPR004843">
    <property type="entry name" value="Calcineurin-like_PHP"/>
</dbReference>
<accession>A0A919G7I8</accession>
<dbReference type="GO" id="GO:0008768">
    <property type="term" value="F:UDP-sugar diphosphatase activity"/>
    <property type="evidence" value="ECO:0007669"/>
    <property type="project" value="TreeGrafter"/>
</dbReference>
<dbReference type="EMBL" id="BNBO01000042">
    <property type="protein sequence ID" value="GHH79547.1"/>
    <property type="molecule type" value="Genomic_DNA"/>
</dbReference>
<dbReference type="FunFam" id="3.60.21.10:FF:000070">
    <property type="entry name" value="5`-nucleotidase family protein"/>
    <property type="match status" value="1"/>
</dbReference>
<comment type="caution">
    <text evidence="5">The sequence shown here is derived from an EMBL/GenBank/DDBJ whole genome shotgun (WGS) entry which is preliminary data.</text>
</comment>
<evidence type="ECO:0000313" key="6">
    <source>
        <dbReference type="Proteomes" id="UP000617734"/>
    </source>
</evidence>
<reference evidence="5" key="2">
    <citation type="submission" date="2020-09" db="EMBL/GenBank/DDBJ databases">
        <authorList>
            <person name="Sun Q."/>
            <person name="Ohkuma M."/>
        </authorList>
    </citation>
    <scope>NUCLEOTIDE SEQUENCE</scope>
    <source>
        <strain evidence="5">JCM 4646</strain>
    </source>
</reference>
<reference evidence="5" key="1">
    <citation type="journal article" date="2014" name="Int. J. Syst. Evol. Microbiol.">
        <title>Complete genome sequence of Corynebacterium casei LMG S-19264T (=DSM 44701T), isolated from a smear-ripened cheese.</title>
        <authorList>
            <consortium name="US DOE Joint Genome Institute (JGI-PGF)"/>
            <person name="Walter F."/>
            <person name="Albersmeier A."/>
            <person name="Kalinowski J."/>
            <person name="Ruckert C."/>
        </authorList>
    </citation>
    <scope>NUCLEOTIDE SEQUENCE</scope>
    <source>
        <strain evidence="5">JCM 4646</strain>
    </source>
</reference>
<dbReference type="SUPFAM" id="SSF55816">
    <property type="entry name" value="5'-nucleotidase (syn. UDP-sugar hydrolase), C-terminal domain"/>
    <property type="match status" value="1"/>
</dbReference>
<dbReference type="InterPro" id="IPR006146">
    <property type="entry name" value="5'-Nucleotdase_CS"/>
</dbReference>